<feature type="transmembrane region" description="Helical" evidence="9">
    <location>
        <begin position="190"/>
        <end position="210"/>
    </location>
</feature>
<accession>A0A1L0CLM3</accession>
<dbReference type="Pfam" id="PF02544">
    <property type="entry name" value="Steroid_dh"/>
    <property type="match status" value="1"/>
</dbReference>
<feature type="transmembrane region" description="Helical" evidence="9">
    <location>
        <begin position="161"/>
        <end position="183"/>
    </location>
</feature>
<dbReference type="OrthoDB" id="540503at2759"/>
<dbReference type="AlphaFoldDB" id="A0A1L0CLM3"/>
<evidence type="ECO:0000256" key="3">
    <source>
        <dbReference type="ARBA" id="ARBA00022516"/>
    </source>
</evidence>
<evidence type="ECO:0000313" key="12">
    <source>
        <dbReference type="Proteomes" id="UP000183365"/>
    </source>
</evidence>
<dbReference type="GO" id="GO:0005789">
    <property type="term" value="C:endoplasmic reticulum membrane"/>
    <property type="evidence" value="ECO:0007669"/>
    <property type="project" value="EnsemblFungi"/>
</dbReference>
<keyword evidence="3" id="KW-0444">Lipid biosynthesis</keyword>
<keyword evidence="6" id="KW-0560">Oxidoreductase</keyword>
<keyword evidence="4 9" id="KW-0812">Transmembrane</keyword>
<keyword evidence="8 9" id="KW-0472">Membrane</keyword>
<dbReference type="PROSITE" id="PS50244">
    <property type="entry name" value="S5A_REDUCTASE"/>
    <property type="match status" value="1"/>
</dbReference>
<evidence type="ECO:0000313" key="11">
    <source>
        <dbReference type="EMBL" id="SGZ39329.1"/>
    </source>
</evidence>
<dbReference type="VEuPathDB" id="FungiDB:HGUI_01529"/>
<reference evidence="12" key="1">
    <citation type="submission" date="2016-11" db="EMBL/GenBank/DDBJ databases">
        <authorList>
            <person name="Guldener U."/>
        </authorList>
    </citation>
    <scope>NUCLEOTIDE SEQUENCE [LARGE SCALE GENOMIC DNA]</scope>
</reference>
<evidence type="ECO:0000256" key="2">
    <source>
        <dbReference type="ARBA" id="ARBA00007742"/>
    </source>
</evidence>
<protein>
    <submittedName>
        <fullName evidence="11">Related to Very-long-chain enoyl-CoA reductase</fullName>
    </submittedName>
</protein>
<dbReference type="InterPro" id="IPR001104">
    <property type="entry name" value="3-oxo-5_a-steroid_4-DH_C"/>
</dbReference>
<feature type="transmembrane region" description="Helical" evidence="9">
    <location>
        <begin position="89"/>
        <end position="108"/>
    </location>
</feature>
<organism evidence="11 12">
    <name type="scientific">Hanseniaspora guilliermondii</name>
    <dbReference type="NCBI Taxonomy" id="56406"/>
    <lineage>
        <taxon>Eukaryota</taxon>
        <taxon>Fungi</taxon>
        <taxon>Dikarya</taxon>
        <taxon>Ascomycota</taxon>
        <taxon>Saccharomycotina</taxon>
        <taxon>Saccharomycetes</taxon>
        <taxon>Saccharomycodales</taxon>
        <taxon>Saccharomycodaceae</taxon>
        <taxon>Hanseniaspora</taxon>
    </lineage>
</organism>
<dbReference type="PANTHER" id="PTHR10556:SF28">
    <property type="entry name" value="VERY-LONG-CHAIN ENOYL-COA REDUCTASE"/>
    <property type="match status" value="1"/>
</dbReference>
<proteinExistence type="inferred from homology"/>
<evidence type="ECO:0000256" key="5">
    <source>
        <dbReference type="ARBA" id="ARBA00022989"/>
    </source>
</evidence>
<comment type="subcellular location">
    <subcellularLocation>
        <location evidence="1">Membrane</location>
        <topology evidence="1">Multi-pass membrane protein</topology>
    </subcellularLocation>
</comment>
<evidence type="ECO:0000256" key="4">
    <source>
        <dbReference type="ARBA" id="ARBA00022692"/>
    </source>
</evidence>
<sequence length="295" mass="34362">MSSSEINIKTRSKKAFRKDISISYDSKVNGSIKDLTAHILEAYKSKLNPNRIRLTVLDKDKQVPLSDDLSNISNDVYIKDLGPQISWRLVFMIEYFGPILIHSILYQLSLYYNINNTNAEISKTVYYMHLIHYAKREFESIFVHSFSNATMPLFNVFKNSFHYWILNGLIGLGYLGYGFNLGINLNIKSAYCWGVFTIFELCNFFCHIKLRLVGDELLKKGIKERKPINESFFKVLVSPNYTFEVLSWVVVTLTFNMNLFAILFLLVSSVQMYLWAMKKNKKYGTKKAFLIPYIF</sequence>
<comment type="similarity">
    <text evidence="2">Belongs to the steroid 5-alpha reductase family.</text>
</comment>
<keyword evidence="7" id="KW-0443">Lipid metabolism</keyword>
<dbReference type="PANTHER" id="PTHR10556">
    <property type="entry name" value="3-OXO-5-ALPHA-STEROID 4-DEHYDROGENASE"/>
    <property type="match status" value="1"/>
</dbReference>
<keyword evidence="12" id="KW-1185">Reference proteome</keyword>
<gene>
    <name evidence="11" type="ORF">HGUI_01529</name>
</gene>
<feature type="transmembrane region" description="Helical" evidence="9">
    <location>
        <begin position="245"/>
        <end position="276"/>
    </location>
</feature>
<evidence type="ECO:0000256" key="9">
    <source>
        <dbReference type="SAM" id="Phobius"/>
    </source>
</evidence>
<evidence type="ECO:0000256" key="7">
    <source>
        <dbReference type="ARBA" id="ARBA00023098"/>
    </source>
</evidence>
<evidence type="ECO:0000256" key="1">
    <source>
        <dbReference type="ARBA" id="ARBA00004141"/>
    </source>
</evidence>
<feature type="domain" description="3-oxo-5-alpha-steroid 4-dehydrogenase C-terminal" evidence="10">
    <location>
        <begin position="150"/>
        <end position="295"/>
    </location>
</feature>
<dbReference type="EMBL" id="FQNF01000021">
    <property type="protein sequence ID" value="SGZ39329.1"/>
    <property type="molecule type" value="Genomic_DNA"/>
</dbReference>
<keyword evidence="5 9" id="KW-1133">Transmembrane helix</keyword>
<dbReference type="GO" id="GO:0016627">
    <property type="term" value="F:oxidoreductase activity, acting on the CH-CH group of donors"/>
    <property type="evidence" value="ECO:0007669"/>
    <property type="project" value="InterPro"/>
</dbReference>
<dbReference type="Proteomes" id="UP000183365">
    <property type="component" value="Unassembled WGS sequence"/>
</dbReference>
<evidence type="ECO:0000259" key="10">
    <source>
        <dbReference type="Pfam" id="PF02544"/>
    </source>
</evidence>
<dbReference type="GO" id="GO:0042761">
    <property type="term" value="P:very long-chain fatty acid biosynthetic process"/>
    <property type="evidence" value="ECO:0007669"/>
    <property type="project" value="TreeGrafter"/>
</dbReference>
<evidence type="ECO:0000256" key="8">
    <source>
        <dbReference type="ARBA" id="ARBA00023136"/>
    </source>
</evidence>
<dbReference type="InterPro" id="IPR039357">
    <property type="entry name" value="SRD5A/TECR"/>
</dbReference>
<name>A0A1L0CLM3_9ASCO</name>
<evidence type="ECO:0000256" key="6">
    <source>
        <dbReference type="ARBA" id="ARBA00023002"/>
    </source>
</evidence>